<accession>A0A6L5QRF7</accession>
<reference evidence="5 6" key="1">
    <citation type="submission" date="2019-11" db="EMBL/GenBank/DDBJ databases">
        <title>Novel species isolated from a subtropical stream in China.</title>
        <authorList>
            <person name="Lu H."/>
        </authorList>
    </citation>
    <scope>NUCLEOTIDE SEQUENCE [LARGE SCALE GENOMIC DNA]</scope>
    <source>
        <strain evidence="5 6">FT25W</strain>
    </source>
</reference>
<comment type="subcellular location">
    <subcellularLocation>
        <location evidence="1">Cell outer membrane</location>
    </subcellularLocation>
</comment>
<evidence type="ECO:0000313" key="6">
    <source>
        <dbReference type="Proteomes" id="UP000481037"/>
    </source>
</evidence>
<dbReference type="SUPFAM" id="SSF56925">
    <property type="entry name" value="OMPA-like"/>
    <property type="match status" value="1"/>
</dbReference>
<dbReference type="Gene3D" id="2.40.160.20">
    <property type="match status" value="1"/>
</dbReference>
<proteinExistence type="predicted"/>
<evidence type="ECO:0000313" key="5">
    <source>
        <dbReference type="EMBL" id="MRX11918.1"/>
    </source>
</evidence>
<dbReference type="GO" id="GO:0009279">
    <property type="term" value="C:cell outer membrane"/>
    <property type="evidence" value="ECO:0007669"/>
    <property type="project" value="UniProtKB-SubCell"/>
</dbReference>
<name>A0A6L5QRF7_9BURK</name>
<evidence type="ECO:0000259" key="4">
    <source>
        <dbReference type="Pfam" id="PF13505"/>
    </source>
</evidence>
<feature type="domain" description="Outer membrane protein beta-barrel" evidence="4">
    <location>
        <begin position="5"/>
        <end position="170"/>
    </location>
</feature>
<dbReference type="InterPro" id="IPR011250">
    <property type="entry name" value="OMP/PagP_B-barrel"/>
</dbReference>
<dbReference type="Proteomes" id="UP000481037">
    <property type="component" value="Unassembled WGS sequence"/>
</dbReference>
<keyword evidence="2 3" id="KW-0732">Signal</keyword>
<evidence type="ECO:0000256" key="1">
    <source>
        <dbReference type="ARBA" id="ARBA00004442"/>
    </source>
</evidence>
<evidence type="ECO:0000256" key="3">
    <source>
        <dbReference type="SAM" id="SignalP"/>
    </source>
</evidence>
<feature type="chain" id="PRO_5026739816" evidence="3">
    <location>
        <begin position="20"/>
        <end position="170"/>
    </location>
</feature>
<comment type="caution">
    <text evidence="5">The sequence shown here is derived from an EMBL/GenBank/DDBJ whole genome shotgun (WGS) entry which is preliminary data.</text>
</comment>
<dbReference type="Pfam" id="PF13505">
    <property type="entry name" value="OMP_b-brl"/>
    <property type="match status" value="1"/>
</dbReference>
<dbReference type="RefSeq" id="WP_154370589.1">
    <property type="nucleotide sequence ID" value="NZ_WKJM01000062.1"/>
</dbReference>
<evidence type="ECO:0000256" key="2">
    <source>
        <dbReference type="ARBA" id="ARBA00022729"/>
    </source>
</evidence>
<protein>
    <submittedName>
        <fullName evidence="5">Outer membrane beta-barrel protein</fullName>
    </submittedName>
</protein>
<dbReference type="AlphaFoldDB" id="A0A6L5QRF7"/>
<organism evidence="5 6">
    <name type="scientific">Duganella alba</name>
    <dbReference type="NCBI Taxonomy" id="2666081"/>
    <lineage>
        <taxon>Bacteria</taxon>
        <taxon>Pseudomonadati</taxon>
        <taxon>Pseudomonadota</taxon>
        <taxon>Betaproteobacteria</taxon>
        <taxon>Burkholderiales</taxon>
        <taxon>Oxalobacteraceae</taxon>
        <taxon>Telluria group</taxon>
        <taxon>Duganella</taxon>
    </lineage>
</organism>
<dbReference type="InterPro" id="IPR027385">
    <property type="entry name" value="Beta-barrel_OMP"/>
</dbReference>
<keyword evidence="6" id="KW-1185">Reference proteome</keyword>
<sequence>MRLIFSALALSLAAAPAFAFEPGAYAAIDAGRASISSQYADNSGDITLGAALGYQYTSNLGFEFYTRSLSLDPFRGAFAPTGYYPDQHYGVAVLATAHLDDHFRAYGRVGIGRTSMKPNRSGLDNHDQTDPIIGVGVGYAFNRNWSIQLEGSYLTKSEVSLITAGVRWQF</sequence>
<gene>
    <name evidence="5" type="ORF">GJ697_29225</name>
</gene>
<feature type="signal peptide" evidence="3">
    <location>
        <begin position="1"/>
        <end position="19"/>
    </location>
</feature>
<dbReference type="EMBL" id="WKJM01000062">
    <property type="protein sequence ID" value="MRX11918.1"/>
    <property type="molecule type" value="Genomic_DNA"/>
</dbReference>